<evidence type="ECO:0000256" key="2">
    <source>
        <dbReference type="ARBA" id="ARBA00022801"/>
    </source>
</evidence>
<dbReference type="InterPro" id="IPR002018">
    <property type="entry name" value="CarbesteraseB"/>
</dbReference>
<dbReference type="PROSITE" id="PS00941">
    <property type="entry name" value="CARBOXYLESTERASE_B_2"/>
    <property type="match status" value="1"/>
</dbReference>
<dbReference type="PROSITE" id="PS51257">
    <property type="entry name" value="PROKAR_LIPOPROTEIN"/>
    <property type="match status" value="1"/>
</dbReference>
<dbReference type="Pfam" id="PF00135">
    <property type="entry name" value="COesterase"/>
    <property type="match status" value="2"/>
</dbReference>
<protein>
    <submittedName>
        <fullName evidence="4">Carboxylesterase, type B</fullName>
    </submittedName>
</protein>
<proteinExistence type="inferred from homology"/>
<sequence length="572" mass="60973">MKQFLPIAAALMLAACGQADAPAAAPAVPDEATVRVIAGGEIIGLTTAAGAHAWRAIPFAAPPVGDLRWRAPRAPQGWQGRRDATAFSARCAQMSNALNASEGLEPGLFIGAEDCLTLDIYAPPDAQDKKLPVMVWIHGGSNVWGRSSSYDGSKLALKEDVIIVPVQYRLGPFGWFANGAMRDSAETPEDAAANFALLDLMASLRWVRENIEAFGGDPANITIFGESAGGHNVAALLASPLAEGLFDRAIIQSGSFDSVPLAEAEFSGAPENNPSAVVAARLGTTDAAGLRGVSAEALLGAYSENGRGRLALATVIEDGVTLPSYPLREAFAIPGAFHAVPIITGTNRDEMKFFHIANPALTKKILGVFLAPRDKDYYNAVSEYLSRIWGIRSVDQPAALMAAAGHEDVYAYRFDWDEGGRFLFTDTGQLLGASHAMEIPFVFNRFVLFGKLDKILFNKKTAQTREELAIRMGSYWAEFARAGAPGVGGKDLPWWPKWSTAGGMLMRFDSAADSGDIILRKVATFDDLTADLKADPRLSADERCKIVEAVRGWLDGVATAIGEEVGCAANPS</sequence>
<comment type="similarity">
    <text evidence="1">Belongs to the type-B carboxylesterase/lipase family.</text>
</comment>
<evidence type="ECO:0000313" key="4">
    <source>
        <dbReference type="EMBL" id="VAW02786.1"/>
    </source>
</evidence>
<evidence type="ECO:0000259" key="3">
    <source>
        <dbReference type="Pfam" id="PF00135"/>
    </source>
</evidence>
<dbReference type="GO" id="GO:0016787">
    <property type="term" value="F:hydrolase activity"/>
    <property type="evidence" value="ECO:0007669"/>
    <property type="project" value="UniProtKB-KW"/>
</dbReference>
<accession>A0A3B0T774</accession>
<dbReference type="InterPro" id="IPR019819">
    <property type="entry name" value="Carboxylesterase_B_CS"/>
</dbReference>
<name>A0A3B0T774_9ZZZZ</name>
<reference evidence="4" key="1">
    <citation type="submission" date="2018-06" db="EMBL/GenBank/DDBJ databases">
        <authorList>
            <person name="Zhirakovskaya E."/>
        </authorList>
    </citation>
    <scope>NUCLEOTIDE SEQUENCE</scope>
</reference>
<dbReference type="PANTHER" id="PTHR11559">
    <property type="entry name" value="CARBOXYLESTERASE"/>
    <property type="match status" value="1"/>
</dbReference>
<dbReference type="InterPro" id="IPR050309">
    <property type="entry name" value="Type-B_Carboxylest/Lipase"/>
</dbReference>
<feature type="domain" description="Carboxylesterase type B" evidence="3">
    <location>
        <begin position="373"/>
        <end position="510"/>
    </location>
</feature>
<dbReference type="InterPro" id="IPR029058">
    <property type="entry name" value="AB_hydrolase_fold"/>
</dbReference>
<dbReference type="SUPFAM" id="SSF53474">
    <property type="entry name" value="alpha/beta-Hydrolases"/>
    <property type="match status" value="1"/>
</dbReference>
<dbReference type="AlphaFoldDB" id="A0A3B0T774"/>
<dbReference type="PROSITE" id="PS00122">
    <property type="entry name" value="CARBOXYLESTERASE_B_1"/>
    <property type="match status" value="1"/>
</dbReference>
<dbReference type="EMBL" id="UOEH01000373">
    <property type="protein sequence ID" value="VAW02786.1"/>
    <property type="molecule type" value="Genomic_DNA"/>
</dbReference>
<gene>
    <name evidence="4" type="ORF">MNBD_ALPHA05-1959</name>
</gene>
<dbReference type="InterPro" id="IPR019826">
    <property type="entry name" value="Carboxylesterase_B_AS"/>
</dbReference>
<feature type="domain" description="Carboxylesterase type B" evidence="3">
    <location>
        <begin position="39"/>
        <end position="356"/>
    </location>
</feature>
<evidence type="ECO:0000256" key="1">
    <source>
        <dbReference type="ARBA" id="ARBA00005964"/>
    </source>
</evidence>
<dbReference type="Gene3D" id="3.40.50.1820">
    <property type="entry name" value="alpha/beta hydrolase"/>
    <property type="match status" value="1"/>
</dbReference>
<keyword evidence="2" id="KW-0378">Hydrolase</keyword>
<organism evidence="4">
    <name type="scientific">hydrothermal vent metagenome</name>
    <dbReference type="NCBI Taxonomy" id="652676"/>
    <lineage>
        <taxon>unclassified sequences</taxon>
        <taxon>metagenomes</taxon>
        <taxon>ecological metagenomes</taxon>
    </lineage>
</organism>